<feature type="region of interest" description="Disordered" evidence="1">
    <location>
        <begin position="1"/>
        <end position="74"/>
    </location>
</feature>
<protein>
    <submittedName>
        <fullName evidence="2">Uncharacterized protein</fullName>
    </submittedName>
</protein>
<comment type="caution">
    <text evidence="2">The sequence shown here is derived from an EMBL/GenBank/DDBJ whole genome shotgun (WGS) entry which is preliminary data.</text>
</comment>
<reference evidence="2 3" key="1">
    <citation type="submission" date="2017-02" db="EMBL/GenBank/DDBJ databases">
        <title>Complete genome sequences of Mycobacterium kansasii strains isolated from rhesus macaques.</title>
        <authorList>
            <person name="Panda A."/>
            <person name="Nagaraj S."/>
            <person name="Zhao X."/>
            <person name="Tettelin H."/>
            <person name="Detolla L.J."/>
        </authorList>
    </citation>
    <scope>NUCLEOTIDE SEQUENCE [LARGE SCALE GENOMIC DNA]</scope>
    <source>
        <strain evidence="2 3">11-3813</strain>
    </source>
</reference>
<accession>A0A1V3WDM7</accession>
<gene>
    <name evidence="2" type="ORF">BZL30_9127</name>
</gene>
<evidence type="ECO:0000313" key="2">
    <source>
        <dbReference type="EMBL" id="OOK64526.1"/>
    </source>
</evidence>
<dbReference type="Proteomes" id="UP000189229">
    <property type="component" value="Unassembled WGS sequence"/>
</dbReference>
<dbReference type="EMBL" id="MVBM01000012">
    <property type="protein sequence ID" value="OOK64526.1"/>
    <property type="molecule type" value="Genomic_DNA"/>
</dbReference>
<dbReference type="AlphaFoldDB" id="A0A1V3WDM7"/>
<name>A0A1V3WDM7_MYCKA</name>
<sequence>MNVISIADQSRPAASHLRRKSSMPSASRSTESMAAVPRSGPAAQGRGTGTSRHRSGRRDDGPPGCYRRSRSAVD</sequence>
<evidence type="ECO:0000313" key="3">
    <source>
        <dbReference type="Proteomes" id="UP000189229"/>
    </source>
</evidence>
<evidence type="ECO:0000256" key="1">
    <source>
        <dbReference type="SAM" id="MobiDB-lite"/>
    </source>
</evidence>
<feature type="compositionally biased region" description="Polar residues" evidence="1">
    <location>
        <begin position="22"/>
        <end position="32"/>
    </location>
</feature>
<proteinExistence type="predicted"/>
<organism evidence="2 3">
    <name type="scientific">Mycobacterium kansasii</name>
    <dbReference type="NCBI Taxonomy" id="1768"/>
    <lineage>
        <taxon>Bacteria</taxon>
        <taxon>Bacillati</taxon>
        <taxon>Actinomycetota</taxon>
        <taxon>Actinomycetes</taxon>
        <taxon>Mycobacteriales</taxon>
        <taxon>Mycobacteriaceae</taxon>
        <taxon>Mycobacterium</taxon>
    </lineage>
</organism>